<dbReference type="Gene3D" id="3.30.1490.40">
    <property type="match status" value="1"/>
</dbReference>
<dbReference type="EMBL" id="CADU01000328">
    <property type="protein sequence ID" value="CCA30095.1"/>
    <property type="molecule type" value="Genomic_DNA"/>
</dbReference>
<proteinExistence type="predicted"/>
<dbReference type="SMART" id="SM00444">
    <property type="entry name" value="GYF"/>
    <property type="match status" value="1"/>
</dbReference>
<feature type="compositionally biased region" description="Basic residues" evidence="2">
    <location>
        <begin position="29"/>
        <end position="39"/>
    </location>
</feature>
<dbReference type="InterPro" id="IPR035445">
    <property type="entry name" value="GYF-like_dom_sf"/>
</dbReference>
<feature type="compositionally biased region" description="Basic and acidic residues" evidence="2">
    <location>
        <begin position="932"/>
        <end position="956"/>
    </location>
</feature>
<dbReference type="VEuPathDB" id="ToxoDB:NCLIV_069880"/>
<feature type="compositionally biased region" description="Low complexity" evidence="2">
    <location>
        <begin position="148"/>
        <end position="167"/>
    </location>
</feature>
<reference evidence="4" key="2">
    <citation type="submission" date="2011-03" db="EMBL/GenBank/DDBJ databases">
        <authorList>
            <person name="Aslett M."/>
        </authorList>
    </citation>
    <scope>NUCLEOTIDE SEQUENCE</scope>
    <source>
        <strain evidence="4">Liverpool</strain>
    </source>
</reference>
<dbReference type="SUPFAM" id="SSF55277">
    <property type="entry name" value="GYF domain"/>
    <property type="match status" value="1"/>
</dbReference>
<feature type="coiled-coil region" evidence="1">
    <location>
        <begin position="192"/>
        <end position="228"/>
    </location>
</feature>
<feature type="region of interest" description="Disordered" evidence="2">
    <location>
        <begin position="340"/>
        <end position="420"/>
    </location>
</feature>
<feature type="compositionally biased region" description="Basic and acidic residues" evidence="2">
    <location>
        <begin position="68"/>
        <end position="85"/>
    </location>
</feature>
<feature type="compositionally biased region" description="Low complexity" evidence="2">
    <location>
        <begin position="374"/>
        <end position="385"/>
    </location>
</feature>
<feature type="region of interest" description="Disordered" evidence="2">
    <location>
        <begin position="799"/>
        <end position="829"/>
    </location>
</feature>
<feature type="region of interest" description="Disordered" evidence="2">
    <location>
        <begin position="1"/>
        <end position="85"/>
    </location>
</feature>
<dbReference type="Pfam" id="PF02213">
    <property type="entry name" value="GYF"/>
    <property type="match status" value="1"/>
</dbReference>
<evidence type="ECO:0000256" key="2">
    <source>
        <dbReference type="SAM" id="MobiDB-lite"/>
    </source>
</evidence>
<feature type="compositionally biased region" description="Basic and acidic residues" evidence="2">
    <location>
        <begin position="979"/>
        <end position="988"/>
    </location>
</feature>
<feature type="region of interest" description="Disordered" evidence="2">
    <location>
        <begin position="135"/>
        <end position="173"/>
    </location>
</feature>
<feature type="compositionally biased region" description="Basic and acidic residues" evidence="2">
    <location>
        <begin position="402"/>
        <end position="412"/>
    </location>
</feature>
<feature type="compositionally biased region" description="Basic and acidic residues" evidence="2">
    <location>
        <begin position="496"/>
        <end position="535"/>
    </location>
</feature>
<feature type="compositionally biased region" description="Polar residues" evidence="2">
    <location>
        <begin position="963"/>
        <end position="977"/>
    </location>
</feature>
<dbReference type="PROSITE" id="PS50096">
    <property type="entry name" value="IQ"/>
    <property type="match status" value="1"/>
</dbReference>
<dbReference type="PROSITE" id="PS50829">
    <property type="entry name" value="GYF"/>
    <property type="match status" value="1"/>
</dbReference>
<dbReference type="InterPro" id="IPR003169">
    <property type="entry name" value="GYF"/>
</dbReference>
<feature type="compositionally biased region" description="Basic and acidic residues" evidence="2">
    <location>
        <begin position="463"/>
        <end position="485"/>
    </location>
</feature>
<gene>
    <name evidence="5" type="ORF">BN1204_069880</name>
    <name evidence="4" type="ORF">NCLIV_069880</name>
</gene>
<dbReference type="EMBL" id="LN714488">
    <property type="protein sequence ID" value="CEL71341.1"/>
    <property type="molecule type" value="Genomic_DNA"/>
</dbReference>
<feature type="compositionally biased region" description="Basic and acidic residues" evidence="2">
    <location>
        <begin position="44"/>
        <end position="57"/>
    </location>
</feature>
<evidence type="ECO:0000259" key="3">
    <source>
        <dbReference type="PROSITE" id="PS50829"/>
    </source>
</evidence>
<keyword evidence="1" id="KW-0175">Coiled coil</keyword>
<feature type="region of interest" description="Disordered" evidence="2">
    <location>
        <begin position="454"/>
        <end position="549"/>
    </location>
</feature>
<name>F0JB74_NEOCL</name>
<feature type="region of interest" description="Disordered" evidence="2">
    <location>
        <begin position="565"/>
        <end position="592"/>
    </location>
</feature>
<evidence type="ECO:0000313" key="4">
    <source>
        <dbReference type="EMBL" id="CCA30095.1"/>
    </source>
</evidence>
<feature type="compositionally biased region" description="Basic and acidic residues" evidence="2">
    <location>
        <begin position="581"/>
        <end position="591"/>
    </location>
</feature>
<reference evidence="5" key="3">
    <citation type="journal article" date="2015" name="PLoS ONE">
        <title>Comprehensive Evaluation of Toxoplasma gondii VEG and Neospora caninum LIV Genomes with Tachyzoite Stage Transcriptome and Proteome Defines Novel Transcript Features.</title>
        <authorList>
            <person name="Ramaprasad A."/>
            <person name="Mourier T."/>
            <person name="Naeem R."/>
            <person name="Malas T.B."/>
            <person name="Moussa E."/>
            <person name="Panigrahi A."/>
            <person name="Vermont S.J."/>
            <person name="Otto T.D."/>
            <person name="Wastling J."/>
            <person name="Pain A."/>
        </authorList>
    </citation>
    <scope>NUCLEOTIDE SEQUENCE</scope>
    <source>
        <strain evidence="5">Liverpool</strain>
    </source>
</reference>
<feature type="region of interest" description="Disordered" evidence="2">
    <location>
        <begin position="640"/>
        <end position="681"/>
    </location>
</feature>
<organism>
    <name type="scientific">Neospora caninum (strain Liverpool)</name>
    <dbReference type="NCBI Taxonomy" id="572307"/>
    <lineage>
        <taxon>Eukaryota</taxon>
        <taxon>Sar</taxon>
        <taxon>Alveolata</taxon>
        <taxon>Apicomplexa</taxon>
        <taxon>Conoidasida</taxon>
        <taxon>Coccidia</taxon>
        <taxon>Eucoccidiorida</taxon>
        <taxon>Eimeriorina</taxon>
        <taxon>Sarcocystidae</taxon>
        <taxon>Neospora</taxon>
    </lineage>
</organism>
<feature type="region of interest" description="Disordered" evidence="2">
    <location>
        <begin position="295"/>
        <end position="318"/>
    </location>
</feature>
<feature type="compositionally biased region" description="Polar residues" evidence="2">
    <location>
        <begin position="1"/>
        <end position="14"/>
    </location>
</feature>
<accession>F0JB74</accession>
<protein>
    <submittedName>
        <fullName evidence="4">IQ calmodulin-binding motif domain-containing protein, putative</fullName>
    </submittedName>
</protein>
<feature type="domain" description="GYF" evidence="3">
    <location>
        <begin position="832"/>
        <end position="881"/>
    </location>
</feature>
<reference evidence="4" key="1">
    <citation type="submission" date="2011-03" db="EMBL/GenBank/DDBJ databases">
        <title>Comparative genomics and transcriptomics of Neospora caninum and Toxoplasma gondii.</title>
        <authorList>
            <person name="Reid A.J."/>
            <person name="Sohal A."/>
            <person name="Harris D."/>
            <person name="Quail M."/>
            <person name="Sanders M."/>
            <person name="Berriman M."/>
            <person name="Wastling J.M."/>
            <person name="Pain A."/>
        </authorList>
    </citation>
    <scope>NUCLEOTIDE SEQUENCE</scope>
    <source>
        <strain evidence="4">Liverpool</strain>
    </source>
</reference>
<feature type="compositionally biased region" description="Basic and acidic residues" evidence="2">
    <location>
        <begin position="299"/>
        <end position="309"/>
    </location>
</feature>
<feature type="compositionally biased region" description="Basic and acidic residues" evidence="2">
    <location>
        <begin position="660"/>
        <end position="677"/>
    </location>
</feature>
<sequence>MEALPTCSNATPPSRATVEQPRERGERRRQSRHTQRKGKASSSTRDREEFGDAEDRAFPYYDTESEDEKERGRCEERHKKEADWVEEQRKCVTDQQRRFQALIDRLRLREGDVHLAPSVRNNVLSKLQLAVPSPASLAFSSPDSGLDASPSSFSHVSSFPASPSAAKAEGDEDPLLDSWTQASVLVRRLQQVHAQRAELERWQEEQRRLQQEQKREFLEKQREQEKKDWEEQMARQIACNRQVQQELDERLNRGSKQGDAVTPQKQIKKLLSEKPPDALIGLVKEAQAKGEEMFPVVPPEDKPKREVAKRAPHPAVVPRPGITLHVQSLQICWWKPEGAAKPRRRLETGQEGACSEKAENGSKSPGPCGEDGKASSLSSSASSSSGEDVAAKGRGTDTQAGKGRESEPENKSLKPPTTVVPGAVNYCIVAKYAEDDETEGADVPVFTTAWYAARVAVSRPGQKKVERRAGTGEGKEGKGGSESHGDAANGHGDSAAPERGKPAAEGEKAGGEKAGGEKAGGEKAGGEKAGGEKAGGEAGPQSDGPPTLGRRATVAAAYLGKALGQPAGRGAAEAVPQAGKEGGEAKTDAAPHRPVLTVVKEACKIHADITLPQLTPLQAMRVNENCLVLQIWRYEKQLRTGSKQNVKRNEAAPAASNEDAGDRGTEKRRSKPEKAAERLTPQQLRHHIEEVGRVHVLLEDPRVYDKSQSVFTITPVPVIKGAGNARQSRLRGVSGFAGVYASTASLRFSAKGSEGAEYGLPTGHQRHSKRLSLAATAITSSGTLYAFITSTTRKAVPSRSAQGACDAARRGKKGRNALAGRDGQGPEPRKEMLQWKYVDDFKVLQGPFSSQQMLDWIRAGYFEEDAPVCPAGEAHRLQPLRLVLRQIRRDAEEFRRQTRAVESSSKAEESEDSSPDTRRGSDPPRSSSPSADGRKRDEDRKKQGDRRFTKSPKNGEKPGTAGRTPNSLPITVTTTADSEPARSPEPSRKPSPTSAAPGQASPVARREQGATDQPGGLSREKGAEVQSVMKLLQEATNCLSRISSHRMSNYLRCTVADRGTDVPVLQISPPAESCAAPASFVLSPGGASHAMRGCSGRDVYAAPSTGPYSPAQERRAQVRGKMQALEQMFGRTALREACAVYIQAAVRGWLQRLHLWRTYQAEVAAASAAMADWEAQQVRDSTGHSYRSYPGVSAALTHFDGHEYQLPSYASPRVGTSRDRSAPLPAGAYTPEDIWSTEASFAHGGGSCTPQGYTSSWASPFPQTFAGQSGTLPVLGVQSYCCSSSGAPASHLGAPLESGSQVGNLGTHSEAYGAFRDKAASAGAVEWGQGVTAPVQVGVPPFLSYTQLAAERGLGPPFVDAFPHTSKT</sequence>
<evidence type="ECO:0000256" key="1">
    <source>
        <dbReference type="SAM" id="Coils"/>
    </source>
</evidence>
<evidence type="ECO:0000313" key="5">
    <source>
        <dbReference type="EMBL" id="CEL71341.1"/>
    </source>
</evidence>
<feature type="region of interest" description="Disordered" evidence="2">
    <location>
        <begin position="894"/>
        <end position="1024"/>
    </location>
</feature>